<evidence type="ECO:0000256" key="5">
    <source>
        <dbReference type="ARBA" id="ARBA00022692"/>
    </source>
</evidence>
<dbReference type="GO" id="GO:0009279">
    <property type="term" value="C:cell outer membrane"/>
    <property type="evidence" value="ECO:0007669"/>
    <property type="project" value="UniProtKB-SubCell"/>
</dbReference>
<keyword evidence="5 11" id="KW-0812">Transmembrane</keyword>
<feature type="domain" description="TonB-dependent receptor plug" evidence="16">
    <location>
        <begin position="49"/>
        <end position="153"/>
    </location>
</feature>
<sequence>MQPVSISLMKKIVISIFSLMATNVIAEDTLPFIVVEATPINAASDVDPSQATGPVRVLDRSSIENRTASVADVLSDQAGVQIRQSGGLGSASSVSIRGSTSRQVQVVLDGMLLNDPVTGGVDLGKLSLTDVSRIQVYPSGAPAQLPQAGIGGVVILESLGKDIEDATSINVGAGSFDTYRTGLFNSGSHDDFYYWVSLDRQTSNNDFEYPNDSDWFNPNDGKTTKRRNADYQQDAFSTKLGWEITQTAKVNALLQYTRYEQGVPTIQNWRDNDASLANETFRLQLQGQERGWLQGKLHSSHRLIVGDITEHYDNTSGRVGLGVSDVKTDTQQLGLVNTLSALLGNHTITLSVDTTRYDYQQDDRQDPDPLDERERFQATGSLSHAWQSRDNRWKTQAAIRQVHVRDESDESLGDGTTQATRSRDNYTSWQLGLTHLVDNNWTLSGNIANNVRVPTLQELYGQQGLFIGNPDLQPEESMNYDLTLRIDQGWGHAEATGYFRVLDPAVIATYDARGVGRYRNLEAEVYGVELDGVFSITPTWSLYGNATVQESENTDDSVRTRFEKRLPGIYHESFLAGTRWRFRPFQIDLSYQVDDELYYDSANILEADARETLNATVQWQRIWPDKSMTEARLEVRNITDEIYQDFNRFPGPGRGWFINIKHSF</sequence>
<dbReference type="EMBL" id="DLYI01000208">
    <property type="protein sequence ID" value="HAC29217.1"/>
    <property type="molecule type" value="Genomic_DNA"/>
</dbReference>
<evidence type="ECO:0000256" key="7">
    <source>
        <dbReference type="ARBA" id="ARBA00023077"/>
    </source>
</evidence>
<dbReference type="CDD" id="cd01347">
    <property type="entry name" value="ligand_gated_channel"/>
    <property type="match status" value="1"/>
</dbReference>
<comment type="caution">
    <text evidence="17">The sequence shown here is derived from an EMBL/GenBank/DDBJ whole genome shotgun (WGS) entry which is preliminary data.</text>
</comment>
<evidence type="ECO:0000256" key="11">
    <source>
        <dbReference type="PROSITE-ProRule" id="PRU01360"/>
    </source>
</evidence>
<feature type="compositionally biased region" description="Polar residues" evidence="13">
    <location>
        <begin position="414"/>
        <end position="423"/>
    </location>
</feature>
<evidence type="ECO:0000256" key="3">
    <source>
        <dbReference type="ARBA" id="ARBA00022448"/>
    </source>
</evidence>
<feature type="chain" id="PRO_5030075467" description="TonB-dependent receptor" evidence="14">
    <location>
        <begin position="27"/>
        <end position="664"/>
    </location>
</feature>
<organism evidence="17 18">
    <name type="scientific">Marinobacter nauticus</name>
    <name type="common">Marinobacter hydrocarbonoclasticus</name>
    <name type="synonym">Marinobacter aquaeolei</name>
    <dbReference type="NCBI Taxonomy" id="2743"/>
    <lineage>
        <taxon>Bacteria</taxon>
        <taxon>Pseudomonadati</taxon>
        <taxon>Pseudomonadota</taxon>
        <taxon>Gammaproteobacteria</taxon>
        <taxon>Pseudomonadales</taxon>
        <taxon>Marinobacteraceae</taxon>
        <taxon>Marinobacter</taxon>
    </lineage>
</organism>
<evidence type="ECO:0000259" key="15">
    <source>
        <dbReference type="Pfam" id="PF00593"/>
    </source>
</evidence>
<feature type="region of interest" description="Disordered" evidence="13">
    <location>
        <begin position="404"/>
        <end position="423"/>
    </location>
</feature>
<dbReference type="Gene3D" id="2.40.170.20">
    <property type="entry name" value="TonB-dependent receptor, beta-barrel domain"/>
    <property type="match status" value="1"/>
</dbReference>
<evidence type="ECO:0000256" key="10">
    <source>
        <dbReference type="ARBA" id="ARBA00023237"/>
    </source>
</evidence>
<accession>A0A3D3WL54</accession>
<dbReference type="InterPro" id="IPR012910">
    <property type="entry name" value="Plug_dom"/>
</dbReference>
<dbReference type="Gene3D" id="2.170.130.10">
    <property type="entry name" value="TonB-dependent receptor, plug domain"/>
    <property type="match status" value="1"/>
</dbReference>
<dbReference type="AlphaFoldDB" id="A0A3D3WL54"/>
<feature type="domain" description="TonB-dependent receptor-like beta-barrel" evidence="15">
    <location>
        <begin position="173"/>
        <end position="638"/>
    </location>
</feature>
<evidence type="ECO:0000256" key="8">
    <source>
        <dbReference type="ARBA" id="ARBA00023136"/>
    </source>
</evidence>
<reference evidence="17 18" key="1">
    <citation type="journal article" date="2018" name="Nat. Biotechnol.">
        <title>A standardized bacterial taxonomy based on genome phylogeny substantially revises the tree of life.</title>
        <authorList>
            <person name="Parks D.H."/>
            <person name="Chuvochina M."/>
            <person name="Waite D.W."/>
            <person name="Rinke C."/>
            <person name="Skarshewski A."/>
            <person name="Chaumeil P.A."/>
            <person name="Hugenholtz P."/>
        </authorList>
    </citation>
    <scope>NUCLEOTIDE SEQUENCE [LARGE SCALE GENOMIC DNA]</scope>
    <source>
        <strain evidence="17">UBA9049</strain>
    </source>
</reference>
<dbReference type="Pfam" id="PF07715">
    <property type="entry name" value="Plug"/>
    <property type="match status" value="1"/>
</dbReference>
<proteinExistence type="inferred from homology"/>
<keyword evidence="9" id="KW-0675">Receptor</keyword>
<dbReference type="InterPro" id="IPR036942">
    <property type="entry name" value="Beta-barrel_TonB_sf"/>
</dbReference>
<dbReference type="Proteomes" id="UP000261325">
    <property type="component" value="Unassembled WGS sequence"/>
</dbReference>
<dbReference type="Pfam" id="PF00593">
    <property type="entry name" value="TonB_dep_Rec_b-barrel"/>
    <property type="match status" value="1"/>
</dbReference>
<dbReference type="GO" id="GO:0015344">
    <property type="term" value="F:siderophore uptake transmembrane transporter activity"/>
    <property type="evidence" value="ECO:0007669"/>
    <property type="project" value="TreeGrafter"/>
</dbReference>
<keyword evidence="8 11" id="KW-0472">Membrane</keyword>
<evidence type="ECO:0000256" key="2">
    <source>
        <dbReference type="ARBA" id="ARBA00008143"/>
    </source>
</evidence>
<evidence type="ECO:0000256" key="6">
    <source>
        <dbReference type="ARBA" id="ARBA00022729"/>
    </source>
</evidence>
<keyword evidence="3 11" id="KW-0813">Transport</keyword>
<name>A0A3D3WL54_MARNT</name>
<evidence type="ECO:0000256" key="9">
    <source>
        <dbReference type="ARBA" id="ARBA00023170"/>
    </source>
</evidence>
<evidence type="ECO:0000259" key="16">
    <source>
        <dbReference type="Pfam" id="PF07715"/>
    </source>
</evidence>
<evidence type="ECO:0000256" key="1">
    <source>
        <dbReference type="ARBA" id="ARBA00004571"/>
    </source>
</evidence>
<evidence type="ECO:0000313" key="18">
    <source>
        <dbReference type="Proteomes" id="UP000261325"/>
    </source>
</evidence>
<comment type="similarity">
    <text evidence="2">Belongs to the TonB-dependent receptor family. Hemoglobin/haptoglobin binding protein subfamily.</text>
</comment>
<evidence type="ECO:0000256" key="12">
    <source>
        <dbReference type="RuleBase" id="RU003357"/>
    </source>
</evidence>
<comment type="subcellular location">
    <subcellularLocation>
        <location evidence="1 11">Cell outer membrane</location>
        <topology evidence="1 11">Multi-pass membrane protein</topology>
    </subcellularLocation>
</comment>
<evidence type="ECO:0000256" key="14">
    <source>
        <dbReference type="SAM" id="SignalP"/>
    </source>
</evidence>
<dbReference type="PROSITE" id="PS52016">
    <property type="entry name" value="TONB_DEPENDENT_REC_3"/>
    <property type="match status" value="1"/>
</dbReference>
<feature type="signal peptide" evidence="14">
    <location>
        <begin position="1"/>
        <end position="26"/>
    </location>
</feature>
<gene>
    <name evidence="17" type="ORF">DCF82_15625</name>
</gene>
<evidence type="ECO:0000313" key="17">
    <source>
        <dbReference type="EMBL" id="HAC29217.1"/>
    </source>
</evidence>
<dbReference type="PANTHER" id="PTHR30069">
    <property type="entry name" value="TONB-DEPENDENT OUTER MEMBRANE RECEPTOR"/>
    <property type="match status" value="1"/>
</dbReference>
<evidence type="ECO:0000256" key="4">
    <source>
        <dbReference type="ARBA" id="ARBA00022452"/>
    </source>
</evidence>
<keyword evidence="7 12" id="KW-0798">TonB box</keyword>
<dbReference type="InterPro" id="IPR000531">
    <property type="entry name" value="Beta-barrel_TonB"/>
</dbReference>
<dbReference type="GO" id="GO:0044718">
    <property type="term" value="P:siderophore transmembrane transport"/>
    <property type="evidence" value="ECO:0007669"/>
    <property type="project" value="TreeGrafter"/>
</dbReference>
<protein>
    <recommendedName>
        <fullName evidence="19">TonB-dependent receptor</fullName>
    </recommendedName>
</protein>
<dbReference type="InterPro" id="IPR037066">
    <property type="entry name" value="Plug_dom_sf"/>
</dbReference>
<keyword evidence="4 11" id="KW-1134">Transmembrane beta strand</keyword>
<evidence type="ECO:0000256" key="13">
    <source>
        <dbReference type="SAM" id="MobiDB-lite"/>
    </source>
</evidence>
<dbReference type="InterPro" id="IPR039426">
    <property type="entry name" value="TonB-dep_rcpt-like"/>
</dbReference>
<dbReference type="PANTHER" id="PTHR30069:SF29">
    <property type="entry name" value="HEMOGLOBIN AND HEMOGLOBIN-HAPTOGLOBIN-BINDING PROTEIN 1-RELATED"/>
    <property type="match status" value="1"/>
</dbReference>
<keyword evidence="10 11" id="KW-0998">Cell outer membrane</keyword>
<dbReference type="SUPFAM" id="SSF56935">
    <property type="entry name" value="Porins"/>
    <property type="match status" value="1"/>
</dbReference>
<keyword evidence="6 14" id="KW-0732">Signal</keyword>
<evidence type="ECO:0008006" key="19">
    <source>
        <dbReference type="Google" id="ProtNLM"/>
    </source>
</evidence>